<sequence>MESQEKEYSYFLWCENEMEAESLQPIANMYFDARAVDEDEDIDENYSDYSDDSADDRGDDCTDGYSDCDQGKPCSSTIQLQDILDCRNNCFELALSELDLVILGTIHASLNCDESEALTEHLKDVDFNEKRAPCTFEGQVQYSYDYAQQLHFPSDPCQPGPVFFQTPPRAVEESASVNTAEVVGLHNGTVCVPTYNWTTYLSQFYKKLCRLKGYHHFSERNLPQVEVLPPVINPKGINRERGKDLYKEIREFCRPGTEDLVAPEVNN</sequence>
<dbReference type="EMBL" id="JARQWQ010000098">
    <property type="protein sequence ID" value="KAK2551411.1"/>
    <property type="molecule type" value="Genomic_DNA"/>
</dbReference>
<name>A0AAD9PYK3_ACRCE</name>
<protein>
    <submittedName>
        <fullName evidence="1">Uncharacterized protein</fullName>
    </submittedName>
</protein>
<evidence type="ECO:0000313" key="1">
    <source>
        <dbReference type="EMBL" id="KAK2551411.1"/>
    </source>
</evidence>
<reference evidence="1" key="1">
    <citation type="journal article" date="2023" name="G3 (Bethesda)">
        <title>Whole genome assembly and annotation of the endangered Caribbean coral Acropora cervicornis.</title>
        <authorList>
            <person name="Selwyn J.D."/>
            <person name="Vollmer S.V."/>
        </authorList>
    </citation>
    <scope>NUCLEOTIDE SEQUENCE</scope>
    <source>
        <strain evidence="1">K2</strain>
    </source>
</reference>
<comment type="caution">
    <text evidence="1">The sequence shown here is derived from an EMBL/GenBank/DDBJ whole genome shotgun (WGS) entry which is preliminary data.</text>
</comment>
<organism evidence="1 2">
    <name type="scientific">Acropora cervicornis</name>
    <name type="common">Staghorn coral</name>
    <dbReference type="NCBI Taxonomy" id="6130"/>
    <lineage>
        <taxon>Eukaryota</taxon>
        <taxon>Metazoa</taxon>
        <taxon>Cnidaria</taxon>
        <taxon>Anthozoa</taxon>
        <taxon>Hexacorallia</taxon>
        <taxon>Scleractinia</taxon>
        <taxon>Astrocoeniina</taxon>
        <taxon>Acroporidae</taxon>
        <taxon>Acropora</taxon>
    </lineage>
</organism>
<dbReference type="Proteomes" id="UP001249851">
    <property type="component" value="Unassembled WGS sequence"/>
</dbReference>
<gene>
    <name evidence="1" type="ORF">P5673_027813</name>
</gene>
<keyword evidence="2" id="KW-1185">Reference proteome</keyword>
<proteinExistence type="predicted"/>
<reference evidence="1" key="2">
    <citation type="journal article" date="2023" name="Science">
        <title>Genomic signatures of disease resistance in endangered staghorn corals.</title>
        <authorList>
            <person name="Vollmer S.V."/>
            <person name="Selwyn J.D."/>
            <person name="Despard B.A."/>
            <person name="Roesel C.L."/>
        </authorList>
    </citation>
    <scope>NUCLEOTIDE SEQUENCE</scope>
    <source>
        <strain evidence="1">K2</strain>
    </source>
</reference>
<accession>A0AAD9PYK3</accession>
<evidence type="ECO:0000313" key="2">
    <source>
        <dbReference type="Proteomes" id="UP001249851"/>
    </source>
</evidence>
<dbReference type="AlphaFoldDB" id="A0AAD9PYK3"/>